<feature type="compositionally biased region" description="Polar residues" evidence="1">
    <location>
        <begin position="1"/>
        <end position="12"/>
    </location>
</feature>
<evidence type="ECO:0000313" key="2">
    <source>
        <dbReference type="EMBL" id="TFY56628.1"/>
    </source>
</evidence>
<accession>A0A4Y9Y3Y4</accession>
<feature type="region of interest" description="Disordered" evidence="1">
    <location>
        <begin position="1"/>
        <end position="20"/>
    </location>
</feature>
<dbReference type="AlphaFoldDB" id="A0A4Y9Y3Y4"/>
<organism evidence="2 3">
    <name type="scientific">Dentipellis fragilis</name>
    <dbReference type="NCBI Taxonomy" id="205917"/>
    <lineage>
        <taxon>Eukaryota</taxon>
        <taxon>Fungi</taxon>
        <taxon>Dikarya</taxon>
        <taxon>Basidiomycota</taxon>
        <taxon>Agaricomycotina</taxon>
        <taxon>Agaricomycetes</taxon>
        <taxon>Russulales</taxon>
        <taxon>Hericiaceae</taxon>
        <taxon>Dentipellis</taxon>
    </lineage>
</organism>
<dbReference type="STRING" id="205917.A0A4Y9Y3Y4"/>
<gene>
    <name evidence="2" type="ORF">EVG20_g8857</name>
</gene>
<evidence type="ECO:0000313" key="3">
    <source>
        <dbReference type="Proteomes" id="UP000298327"/>
    </source>
</evidence>
<sequence length="390" mass="43888">MATDTVASTNSEAIEGTPDGRGAAIIQHGLRADNTAGCSETSKVPAIYEDKPLGPRPYWFPDGDIVFQIEDSQFKLPRSLLFISDIFKDMFEMANCSTDYSVDGCPVVEIPDRASDWMVLLQWMLLRQESYTKALEFMEPEVLDYDSVRFRKVVGGLRLSTKYILPELRGIALAMFLDLFDSFDSPEALFWYSTEQAAEAIAVTYECQIPQLLPTLYYGLSVQYARDATEDGFMKIMDTDHLAHFRTIHDQVLSYHRHWTDNPLEGFRDDAPTSDVCVRDITSCSRHGLAKGCPSEDEEDDGQYGLLHGLRQIGLIRDAEMESQDPRMCSACGIVLAEVCSWRQTCVQQFISRTLGLKFIDFETEGQTPPGRPAPVRLPCKRVVAQTPSQ</sequence>
<dbReference type="OrthoDB" id="2799068at2759"/>
<evidence type="ECO:0000256" key="1">
    <source>
        <dbReference type="SAM" id="MobiDB-lite"/>
    </source>
</evidence>
<protein>
    <recommendedName>
        <fullName evidence="4">BTB domain-containing protein</fullName>
    </recommendedName>
</protein>
<keyword evidence="3" id="KW-1185">Reference proteome</keyword>
<proteinExistence type="predicted"/>
<evidence type="ECO:0008006" key="4">
    <source>
        <dbReference type="Google" id="ProtNLM"/>
    </source>
</evidence>
<dbReference type="EMBL" id="SEOQ01000812">
    <property type="protein sequence ID" value="TFY56628.1"/>
    <property type="molecule type" value="Genomic_DNA"/>
</dbReference>
<dbReference type="Proteomes" id="UP000298327">
    <property type="component" value="Unassembled WGS sequence"/>
</dbReference>
<name>A0A4Y9Y3Y4_9AGAM</name>
<comment type="caution">
    <text evidence="2">The sequence shown here is derived from an EMBL/GenBank/DDBJ whole genome shotgun (WGS) entry which is preliminary data.</text>
</comment>
<reference evidence="2 3" key="1">
    <citation type="submission" date="2019-02" db="EMBL/GenBank/DDBJ databases">
        <title>Genome sequencing of the rare red list fungi Dentipellis fragilis.</title>
        <authorList>
            <person name="Buettner E."/>
            <person name="Kellner H."/>
        </authorList>
    </citation>
    <scope>NUCLEOTIDE SEQUENCE [LARGE SCALE GENOMIC DNA]</scope>
    <source>
        <strain evidence="2 3">DSM 105465</strain>
    </source>
</reference>